<dbReference type="SUPFAM" id="SSF82153">
    <property type="entry name" value="FAS1 domain"/>
    <property type="match status" value="1"/>
</dbReference>
<dbReference type="InterPro" id="IPR000782">
    <property type="entry name" value="FAS1_domain"/>
</dbReference>
<evidence type="ECO:0000256" key="1">
    <source>
        <dbReference type="SAM" id="SignalP"/>
    </source>
</evidence>
<comment type="caution">
    <text evidence="3">The sequence shown here is derived from an EMBL/GenBank/DDBJ whole genome shotgun (WGS) entry which is preliminary data.</text>
</comment>
<gene>
    <name evidence="3" type="ORF">TrRE_jg3845</name>
</gene>
<feature type="signal peptide" evidence="1">
    <location>
        <begin position="1"/>
        <end position="15"/>
    </location>
</feature>
<dbReference type="SMART" id="SM00554">
    <property type="entry name" value="FAS1"/>
    <property type="match status" value="1"/>
</dbReference>
<dbReference type="Gene3D" id="2.30.180.10">
    <property type="entry name" value="FAS1 domain"/>
    <property type="match status" value="1"/>
</dbReference>
<name>A0A9W7CHQ4_9STRA</name>
<keyword evidence="4" id="KW-1185">Reference proteome</keyword>
<protein>
    <recommendedName>
        <fullName evidence="2">FAS1 domain-containing protein</fullName>
    </recommendedName>
</protein>
<evidence type="ECO:0000313" key="3">
    <source>
        <dbReference type="EMBL" id="GMI06043.1"/>
    </source>
</evidence>
<dbReference type="PROSITE" id="PS50213">
    <property type="entry name" value="FAS1"/>
    <property type="match status" value="1"/>
</dbReference>
<accession>A0A9W7CHQ4</accession>
<evidence type="ECO:0000259" key="2">
    <source>
        <dbReference type="PROSITE" id="PS50213"/>
    </source>
</evidence>
<sequence length="200" mass="21293">MKFTLFATLVASTSAFAPTFGVARSNMALNADLIETMKTAQGPHICWGSEGVMEGHDENDIKGYDNLGNLVAAIEKFGLTETLKGPGPFTIIAPVDSIVAQTGDKFTEDVVKYHVIPGKHTVDSISGDLDTLNGKKLTYARKFRKTFLDDTIMGQETNYGGGSGYPCNIEADNGIIHIVSTTLDPSFETLNAEAGLGGVV</sequence>
<dbReference type="EMBL" id="BRXZ01000142">
    <property type="protein sequence ID" value="GMI06043.1"/>
    <property type="molecule type" value="Genomic_DNA"/>
</dbReference>
<evidence type="ECO:0000313" key="4">
    <source>
        <dbReference type="Proteomes" id="UP001165082"/>
    </source>
</evidence>
<proteinExistence type="predicted"/>
<dbReference type="InterPro" id="IPR036378">
    <property type="entry name" value="FAS1_dom_sf"/>
</dbReference>
<organism evidence="3 4">
    <name type="scientific">Triparma retinervis</name>
    <dbReference type="NCBI Taxonomy" id="2557542"/>
    <lineage>
        <taxon>Eukaryota</taxon>
        <taxon>Sar</taxon>
        <taxon>Stramenopiles</taxon>
        <taxon>Ochrophyta</taxon>
        <taxon>Bolidophyceae</taxon>
        <taxon>Parmales</taxon>
        <taxon>Triparmaceae</taxon>
        <taxon>Triparma</taxon>
    </lineage>
</organism>
<dbReference type="AlphaFoldDB" id="A0A9W7CHQ4"/>
<dbReference type="Pfam" id="PF02469">
    <property type="entry name" value="Fasciclin"/>
    <property type="match status" value="1"/>
</dbReference>
<reference evidence="3" key="1">
    <citation type="submission" date="2022-07" db="EMBL/GenBank/DDBJ databases">
        <title>Genome analysis of Parmales, a sister group of diatoms, reveals the evolutionary specialization of diatoms from phago-mixotrophs to photoautotrophs.</title>
        <authorList>
            <person name="Ban H."/>
            <person name="Sato S."/>
            <person name="Yoshikawa S."/>
            <person name="Kazumasa Y."/>
            <person name="Nakamura Y."/>
            <person name="Ichinomiya M."/>
            <person name="Saitoh K."/>
            <person name="Sato N."/>
            <person name="Blanc-Mathieu R."/>
            <person name="Endo H."/>
            <person name="Kuwata A."/>
            <person name="Ogata H."/>
        </authorList>
    </citation>
    <scope>NUCLEOTIDE SEQUENCE</scope>
</reference>
<dbReference type="Proteomes" id="UP001165082">
    <property type="component" value="Unassembled WGS sequence"/>
</dbReference>
<keyword evidence="1" id="KW-0732">Signal</keyword>
<dbReference type="OrthoDB" id="286301at2759"/>
<feature type="chain" id="PRO_5040992524" description="FAS1 domain-containing protein" evidence="1">
    <location>
        <begin position="16"/>
        <end position="200"/>
    </location>
</feature>
<feature type="domain" description="FAS1" evidence="2">
    <location>
        <begin position="54"/>
        <end position="183"/>
    </location>
</feature>